<dbReference type="SUPFAM" id="SSF55060">
    <property type="entry name" value="GHMP Kinase, C-terminal domain"/>
    <property type="match status" value="1"/>
</dbReference>
<dbReference type="HOGENOM" id="CLU_006983_1_1_9"/>
<dbReference type="PROSITE" id="PS50832">
    <property type="entry name" value="S1_IF1_TYPE"/>
    <property type="match status" value="1"/>
</dbReference>
<dbReference type="InterPro" id="IPR011004">
    <property type="entry name" value="Trimer_LpxA-like_sf"/>
</dbReference>
<evidence type="ECO:0000256" key="1">
    <source>
        <dbReference type="ARBA" id="ARBA00022679"/>
    </source>
</evidence>
<evidence type="ECO:0000259" key="6">
    <source>
        <dbReference type="PROSITE" id="PS50832"/>
    </source>
</evidence>
<dbReference type="GO" id="GO:0005524">
    <property type="term" value="F:ATP binding"/>
    <property type="evidence" value="ECO:0007669"/>
    <property type="project" value="UniProtKB-KW"/>
</dbReference>
<dbReference type="GO" id="GO:0003743">
    <property type="term" value="F:translation initiation factor activity"/>
    <property type="evidence" value="ECO:0007669"/>
    <property type="project" value="UniProtKB-UniRule"/>
</dbReference>
<dbReference type="GO" id="GO:0042352">
    <property type="term" value="P:GDP-L-fucose salvage"/>
    <property type="evidence" value="ECO:0007669"/>
    <property type="project" value="TreeGrafter"/>
</dbReference>
<dbReference type="Pfam" id="PF07959">
    <property type="entry name" value="Fucose_pyrophosphorylase"/>
    <property type="match status" value="1"/>
</dbReference>
<dbReference type="PANTHER" id="PTHR32463:SF0">
    <property type="entry name" value="L-FUCOSE KINASE"/>
    <property type="match status" value="1"/>
</dbReference>
<dbReference type="AlphaFoldDB" id="F0SXR2"/>
<evidence type="ECO:0000256" key="4">
    <source>
        <dbReference type="ARBA" id="ARBA00022840"/>
    </source>
</evidence>
<keyword evidence="1 7" id="KW-0808">Transferase</keyword>
<dbReference type="KEGG" id="sgy:Sgly_1597"/>
<dbReference type="GO" id="GO:0050201">
    <property type="term" value="F:fucokinase activity"/>
    <property type="evidence" value="ECO:0007669"/>
    <property type="project" value="UniProtKB-EC"/>
</dbReference>
<dbReference type="eggNOG" id="COG1208">
    <property type="taxonomic scope" value="Bacteria"/>
</dbReference>
<dbReference type="PANTHER" id="PTHR32463">
    <property type="entry name" value="L-FUCOSE KINASE"/>
    <property type="match status" value="1"/>
</dbReference>
<dbReference type="InterPro" id="IPR036554">
    <property type="entry name" value="GHMP_kinase_C_sf"/>
</dbReference>
<reference evidence="7 8" key="1">
    <citation type="journal article" date="2011" name="Stand. Genomic Sci.">
        <title>Complete genome sequence of Syntrophobotulus glycolicus type strain (FlGlyR).</title>
        <authorList>
            <person name="Han C."/>
            <person name="Mwirichia R."/>
            <person name="Chertkov O."/>
            <person name="Held B."/>
            <person name="Lapidus A."/>
            <person name="Nolan M."/>
            <person name="Lucas S."/>
            <person name="Hammon N."/>
            <person name="Deshpande S."/>
            <person name="Cheng J.F."/>
            <person name="Tapia R."/>
            <person name="Goodwin L."/>
            <person name="Pitluck S."/>
            <person name="Huntemann M."/>
            <person name="Liolios K."/>
            <person name="Ivanova N."/>
            <person name="Pagani I."/>
            <person name="Mavromatis K."/>
            <person name="Ovchinikova G."/>
            <person name="Pati A."/>
            <person name="Chen A."/>
            <person name="Palaniappan K."/>
            <person name="Land M."/>
            <person name="Hauser L."/>
            <person name="Brambilla E.M."/>
            <person name="Rohde M."/>
            <person name="Spring S."/>
            <person name="Sikorski J."/>
            <person name="Goker M."/>
            <person name="Woyke T."/>
            <person name="Bristow J."/>
            <person name="Eisen J.A."/>
            <person name="Markowitz V."/>
            <person name="Hugenholtz P."/>
            <person name="Kyrpides N.C."/>
            <person name="Klenk H.P."/>
            <person name="Detter J.C."/>
        </authorList>
    </citation>
    <scope>NUCLEOTIDE SEQUENCE [LARGE SCALE GENOMIC DNA]</scope>
    <source>
        <strain evidence="8">DSM 8271 / FlGlyR</strain>
    </source>
</reference>
<protein>
    <submittedName>
        <fullName evidence="7">Fucokinase</fullName>
        <ecNumber evidence="7">2.7.1.52</ecNumber>
    </submittedName>
</protein>
<name>F0SXR2_SYNGF</name>
<feature type="domain" description="S1-like" evidence="6">
    <location>
        <begin position="117"/>
        <end position="174"/>
    </location>
</feature>
<evidence type="ECO:0000313" key="7">
    <source>
        <dbReference type="EMBL" id="ADY55895.1"/>
    </source>
</evidence>
<dbReference type="STRING" id="645991.Sgly_1597"/>
<dbReference type="InterPro" id="IPR006196">
    <property type="entry name" value="RNA-binding_domain_S1_IF1"/>
</dbReference>
<dbReference type="EMBL" id="CP002547">
    <property type="protein sequence ID" value="ADY55895.1"/>
    <property type="molecule type" value="Genomic_DNA"/>
</dbReference>
<evidence type="ECO:0000256" key="5">
    <source>
        <dbReference type="PROSITE-ProRule" id="PRU00181"/>
    </source>
</evidence>
<dbReference type="InterPro" id="IPR006204">
    <property type="entry name" value="GHMP_kinase_N_dom"/>
</dbReference>
<sequence>MNENEISQTFLSQTYQDAWSDYIYSVSTEKADSWDWIIITASNDRQAEAYQIEIDKRKIEGSLPLKTKFAIIADPEGKRVGSGGATLNALKYINEKKQGNQNIKEMKIAILHSGGDSKRVPQYSACGKLFSPVPRLLPNGKRSAIFDELIISLSGIPGRMNSGLLVIPGDTVIVFNPLQLDLKSADSAALSIKTSVTEGKDHGVFINGENNLVSEFLHKQPESVLKAKGAVNGENQVDVDTGFIWFGGNIMQELLNLISTDGKIDEEKCNRFINDTVSLNFYADFVFPLAQNCTLEEYQREAPEGAFSMELTDCRNDIWKCLYGFSMKLVRMTPARYIHFGTTNELFDLMVKDIIKYHYLGWDKIVLCNLEDKHKGSVSNCLIMPKAKINSQSYLEDSIIGAEVTIGKNSIISGIELIDEKVPDEVVLHCLQLKDGKYVCRIYGINDNPKSSADGRFLNTTLRKILDKYRLKNLDVWDETPPSLWNAKLYPICGTMAEAIQYAFLIYRISAETARDYEVIEWIKTDRTSLKSSFNSADTKATLEWRKQIEIAIRVYKCIFLLEQNEEMAEALLVLDKGENLEKEALALLEKSRNSSYQLKMRIYLALSALCNESRTNLLGLKAEEYEDKAYQAIRDSVIGAAMDKHPFDPSKATFITDKVEVELPIRVNFCGSPSDAAPYCLEHGGTMLDAALLLKGKNPIRVIVKRLSEKVVTFESIDLKISRTYTDIDEIRNNGNPFDTFALHKAVLVATGLIPLDSEKFSLLNILDRIGGGLCLSTSAEVPIGSGLGTSSIVAAACVKAVNQILNQDISDDCIYAQVFAAEQLMSTGGGWQDQVGGLTRGIKLIRSKPGIYQSIKVDYLHLEPNILQELQDRFVLIFSGQRRLARNVLREELNQCIRNDRVAMASLERIRHICVLMKYELERGDVTAFAKYISEQFELVKKLDKGASNTCIEFIFDVCADLLDGKSICGAGGGGFLQVILKKGVSKSQLEARLKSVFQDCGVEVWDSTFVIDVKDGK</sequence>
<evidence type="ECO:0000313" key="8">
    <source>
        <dbReference type="Proteomes" id="UP000007488"/>
    </source>
</evidence>
<evidence type="ECO:0000256" key="3">
    <source>
        <dbReference type="ARBA" id="ARBA00022777"/>
    </source>
</evidence>
<dbReference type="Proteomes" id="UP000007488">
    <property type="component" value="Chromosome"/>
</dbReference>
<proteinExistence type="predicted"/>
<keyword evidence="2" id="KW-0547">Nucleotide-binding</keyword>
<dbReference type="SUPFAM" id="SSF54211">
    <property type="entry name" value="Ribosomal protein S5 domain 2-like"/>
    <property type="match status" value="1"/>
</dbReference>
<organism evidence="7 8">
    <name type="scientific">Syntrophobotulus glycolicus (strain DSM 8271 / FlGlyR)</name>
    <dbReference type="NCBI Taxonomy" id="645991"/>
    <lineage>
        <taxon>Bacteria</taxon>
        <taxon>Bacillati</taxon>
        <taxon>Bacillota</taxon>
        <taxon>Clostridia</taxon>
        <taxon>Eubacteriales</taxon>
        <taxon>Desulfitobacteriaceae</taxon>
        <taxon>Syntrophobotulus</taxon>
    </lineage>
</organism>
<dbReference type="InterPro" id="IPR020568">
    <property type="entry name" value="Ribosomal_Su5_D2-typ_SF"/>
</dbReference>
<gene>
    <name evidence="7" type="ordered locus">Sgly_1597</name>
</gene>
<keyword evidence="3" id="KW-0418">Kinase</keyword>
<keyword evidence="5" id="KW-0648">Protein biosynthesis</keyword>
<dbReference type="Gene3D" id="2.160.10.10">
    <property type="entry name" value="Hexapeptide repeat proteins"/>
    <property type="match status" value="1"/>
</dbReference>
<dbReference type="Gene3D" id="3.30.230.120">
    <property type="match status" value="1"/>
</dbReference>
<dbReference type="InterPro" id="IPR052203">
    <property type="entry name" value="GHMP_Kinase-Related"/>
</dbReference>
<dbReference type="PRINTS" id="PR00959">
    <property type="entry name" value="MEVGALKINASE"/>
</dbReference>
<accession>F0SXR2</accession>
<dbReference type="InterPro" id="IPR012887">
    <property type="entry name" value="GDP_fucose_pyrophosphorylase"/>
</dbReference>
<dbReference type="Pfam" id="PF00288">
    <property type="entry name" value="GHMP_kinases_N"/>
    <property type="match status" value="1"/>
</dbReference>
<dbReference type="RefSeq" id="WP_013624765.1">
    <property type="nucleotide sequence ID" value="NC_015172.1"/>
</dbReference>
<keyword evidence="4" id="KW-0067">ATP-binding</keyword>
<dbReference type="eggNOG" id="COG2605">
    <property type="taxonomic scope" value="Bacteria"/>
</dbReference>
<dbReference type="GO" id="GO:0003723">
    <property type="term" value="F:RNA binding"/>
    <property type="evidence" value="ECO:0007669"/>
    <property type="project" value="InterPro"/>
</dbReference>
<dbReference type="SUPFAM" id="SSF51161">
    <property type="entry name" value="Trimeric LpxA-like enzymes"/>
    <property type="match status" value="1"/>
</dbReference>
<dbReference type="EC" id="2.7.1.52" evidence="7"/>
<keyword evidence="8" id="KW-1185">Reference proteome</keyword>
<dbReference type="OrthoDB" id="9812992at2"/>
<keyword evidence="5" id="KW-0396">Initiation factor</keyword>
<reference evidence="8" key="2">
    <citation type="submission" date="2011-02" db="EMBL/GenBank/DDBJ databases">
        <title>The complete genome of Syntrophobotulus glycolicus DSM 8271.</title>
        <authorList>
            <person name="Lucas S."/>
            <person name="Copeland A."/>
            <person name="Lapidus A."/>
            <person name="Bruce D."/>
            <person name="Goodwin L."/>
            <person name="Pitluck S."/>
            <person name="Kyrpides N."/>
            <person name="Mavromatis K."/>
            <person name="Pagani I."/>
            <person name="Ivanova N."/>
            <person name="Mikhailova N."/>
            <person name="Chertkov O."/>
            <person name="Held B."/>
            <person name="Detter J.C."/>
            <person name="Tapia R."/>
            <person name="Han C."/>
            <person name="Land M."/>
            <person name="Hauser L."/>
            <person name="Markowitz V."/>
            <person name="Cheng J.-F."/>
            <person name="Hugenholtz P."/>
            <person name="Woyke T."/>
            <person name="Wu D."/>
            <person name="Spring S."/>
            <person name="Schroeder M."/>
            <person name="Brambilla E."/>
            <person name="Klenk H.-P."/>
            <person name="Eisen J.A."/>
        </authorList>
    </citation>
    <scope>NUCLEOTIDE SEQUENCE [LARGE SCALE GENOMIC DNA]</scope>
    <source>
        <strain evidence="8">DSM 8271 / FlGlyR</strain>
    </source>
</reference>
<evidence type="ECO:0000256" key="2">
    <source>
        <dbReference type="ARBA" id="ARBA00022741"/>
    </source>
</evidence>